<dbReference type="EMBL" id="FMAC01000002">
    <property type="protein sequence ID" value="SCB16546.1"/>
    <property type="molecule type" value="Genomic_DNA"/>
</dbReference>
<sequence>MKPKLVPNAGRVLRRSLSLRMIEAFLVITLLDLVSALAPSLAAYLPFNPVWLLAAASVCGSLAWVFRFVLQSKISGDRDADQ</sequence>
<reference evidence="3" key="1">
    <citation type="submission" date="2016-08" db="EMBL/GenBank/DDBJ databases">
        <authorList>
            <person name="Varghese N."/>
            <person name="Submissions Spin"/>
        </authorList>
    </citation>
    <scope>NUCLEOTIDE SEQUENCE [LARGE SCALE GENOMIC DNA]</scope>
    <source>
        <strain evidence="3">CCBAU 57015</strain>
    </source>
</reference>
<organism evidence="2 3">
    <name type="scientific">Rhizobium hainanense</name>
    <dbReference type="NCBI Taxonomy" id="52131"/>
    <lineage>
        <taxon>Bacteria</taxon>
        <taxon>Pseudomonadati</taxon>
        <taxon>Pseudomonadota</taxon>
        <taxon>Alphaproteobacteria</taxon>
        <taxon>Hyphomicrobiales</taxon>
        <taxon>Rhizobiaceae</taxon>
        <taxon>Rhizobium/Agrobacterium group</taxon>
        <taxon>Rhizobium</taxon>
    </lineage>
</organism>
<feature type="transmembrane region" description="Helical" evidence="1">
    <location>
        <begin position="50"/>
        <end position="70"/>
    </location>
</feature>
<dbReference type="Proteomes" id="UP000186228">
    <property type="component" value="Unassembled WGS sequence"/>
</dbReference>
<keyword evidence="3" id="KW-1185">Reference proteome</keyword>
<keyword evidence="1" id="KW-1133">Transmembrane helix</keyword>
<accession>A0A1C3UM33</accession>
<dbReference type="OrthoDB" id="8402211at2"/>
<name>A0A1C3UM33_9HYPH</name>
<proteinExistence type="predicted"/>
<keyword evidence="1" id="KW-0812">Transmembrane</keyword>
<feature type="transmembrane region" description="Helical" evidence="1">
    <location>
        <begin position="21"/>
        <end position="44"/>
    </location>
</feature>
<gene>
    <name evidence="2" type="ORF">GA0061100_102628</name>
</gene>
<dbReference type="AlphaFoldDB" id="A0A1C3UM33"/>
<evidence type="ECO:0000313" key="3">
    <source>
        <dbReference type="Proteomes" id="UP000186228"/>
    </source>
</evidence>
<keyword evidence="1" id="KW-0472">Membrane</keyword>
<dbReference type="RefSeq" id="WP_075852425.1">
    <property type="nucleotide sequence ID" value="NZ_FMAC01000002.1"/>
</dbReference>
<protein>
    <submittedName>
        <fullName evidence="2">Uncharacterized protein</fullName>
    </submittedName>
</protein>
<evidence type="ECO:0000256" key="1">
    <source>
        <dbReference type="SAM" id="Phobius"/>
    </source>
</evidence>
<dbReference type="STRING" id="52131.GA0061100_102628"/>
<evidence type="ECO:0000313" key="2">
    <source>
        <dbReference type="EMBL" id="SCB16546.1"/>
    </source>
</evidence>